<dbReference type="EMBL" id="BX284606">
    <property type="protein sequence ID" value="CAE17896.2"/>
    <property type="molecule type" value="Genomic_DNA"/>
</dbReference>
<name>G5EBL7_CAEEL</name>
<dbReference type="InterPro" id="IPR035291">
    <property type="entry name" value="DUF5354"/>
</dbReference>
<dbReference type="AGR" id="WB:WBGene00010404"/>
<reference evidence="1 2" key="1">
    <citation type="journal article" date="1998" name="Science">
        <title>Genome sequence of the nematode C. elegans: a platform for investigating biology.</title>
        <authorList>
            <consortium name="The C. elegans sequencing consortium"/>
            <person name="Sulson J.E."/>
            <person name="Waterston R."/>
        </authorList>
    </citation>
    <scope>NUCLEOTIDE SEQUENCE [LARGE SCALE GENOMIC DNA]</scope>
    <source>
        <strain evidence="1 2">Bristol N2</strain>
    </source>
</reference>
<organism evidence="1 2">
    <name type="scientific">Caenorhabditis elegans</name>
    <dbReference type="NCBI Taxonomy" id="6239"/>
    <lineage>
        <taxon>Eukaryota</taxon>
        <taxon>Metazoa</taxon>
        <taxon>Ecdysozoa</taxon>
        <taxon>Nematoda</taxon>
        <taxon>Chromadorea</taxon>
        <taxon>Rhabditida</taxon>
        <taxon>Rhabditina</taxon>
        <taxon>Rhabditomorpha</taxon>
        <taxon>Rhabditoidea</taxon>
        <taxon>Rhabditidae</taxon>
        <taxon>Peloderinae</taxon>
        <taxon>Caenorhabditis</taxon>
    </lineage>
</organism>
<dbReference type="InParanoid" id="G5EBL7"/>
<evidence type="ECO:0000313" key="2">
    <source>
        <dbReference type="Proteomes" id="UP000001940"/>
    </source>
</evidence>
<accession>G5EBL7</accession>
<dbReference type="AlphaFoldDB" id="G5EBL7"/>
<dbReference type="WormBase" id="H19J13.2">
    <property type="protein sequence ID" value="CE53147"/>
    <property type="gene ID" value="WBGene00010404"/>
</dbReference>
<dbReference type="PaxDb" id="6239-H19J13.2"/>
<keyword evidence="2" id="KW-1185">Reference proteome</keyword>
<proteinExistence type="predicted"/>
<dbReference type="PANTHER" id="PTHR31712:SF0">
    <property type="entry name" value="DIETARY RESTRICTION OVER EXPRESSED-RELATED"/>
    <property type="match status" value="1"/>
</dbReference>
<dbReference type="Proteomes" id="UP000001940">
    <property type="component" value="Chromosome X"/>
</dbReference>
<evidence type="ECO:0000313" key="1">
    <source>
        <dbReference type="EMBL" id="CAE17896.2"/>
    </source>
</evidence>
<dbReference type="Pfam" id="PF17305">
    <property type="entry name" value="DUF5354"/>
    <property type="match status" value="1"/>
</dbReference>
<protein>
    <submittedName>
        <fullName evidence="1">Ovule protein</fullName>
    </submittedName>
</protein>
<dbReference type="HOGENOM" id="CLU_1714943_0_0_1"/>
<gene>
    <name evidence="1" type="ORF">CELE_H19J13.2</name>
    <name evidence="1 3" type="ORF">H19J13.2</name>
</gene>
<dbReference type="PANTHER" id="PTHR31712">
    <property type="entry name" value="DIETARY RESTRICTION OVER EXPRESSED"/>
    <property type="match status" value="1"/>
</dbReference>
<evidence type="ECO:0000313" key="3">
    <source>
        <dbReference type="WormBase" id="H19J13.2"/>
    </source>
</evidence>
<sequence length="95" mass="10908">MFLKIKYFQIVVTMFIKSRPSFQAGITPPFSDLLSNPLKGYAVLNMCLQEVFQFHVANPSQVSLRCLCKRDGCNLPMNFTSFLDYNKLAMPEIHI</sequence>
<dbReference type="STRING" id="6239.H19J13.2.1"/>